<dbReference type="Pfam" id="PF05345">
    <property type="entry name" value="He_PIG"/>
    <property type="match status" value="1"/>
</dbReference>
<reference evidence="3" key="1">
    <citation type="submission" date="2020-07" db="EMBL/GenBank/DDBJ databases">
        <title>Metabolic diversity and evolutionary history of the archaeal phylum ###Micrarchaeota### uncovered from a freshwater lake metagenome.</title>
        <authorList>
            <person name="Kadnikov V.V."/>
            <person name="Savvichev A.S."/>
            <person name="Mardanov A.V."/>
            <person name="Beletsky A.V."/>
            <person name="Chupakov A.V."/>
            <person name="Kokryatskaya N.M."/>
            <person name="Pimenov N.V."/>
            <person name="Ravin N.V."/>
        </authorList>
    </citation>
    <scope>NUCLEOTIDE SEQUENCE [LARGE SCALE GENOMIC DNA]</scope>
</reference>
<organism evidence="2 3">
    <name type="scientific">Fermentimicrarchaeum limneticum</name>
    <dbReference type="NCBI Taxonomy" id="2795018"/>
    <lineage>
        <taxon>Archaea</taxon>
        <taxon>Candidatus Micrarchaeota</taxon>
        <taxon>Candidatus Fermentimicrarchaeales</taxon>
        <taxon>Candidatus Fermentimicrarchaeaceae</taxon>
        <taxon>Candidatus Fermentimicrarchaeum</taxon>
    </lineage>
</organism>
<dbReference type="KEGG" id="flt:Sv326_0600"/>
<evidence type="ECO:0000313" key="2">
    <source>
        <dbReference type="EMBL" id="QLJ52775.1"/>
    </source>
</evidence>
<dbReference type="AlphaFoldDB" id="A0A7D6BGT2"/>
<gene>
    <name evidence="2" type="ORF">Sv326_0600</name>
</gene>
<evidence type="ECO:0000256" key="1">
    <source>
        <dbReference type="SAM" id="Phobius"/>
    </source>
</evidence>
<feature type="transmembrane region" description="Helical" evidence="1">
    <location>
        <begin position="49"/>
        <end position="71"/>
    </location>
</feature>
<dbReference type="InterPro" id="IPR013783">
    <property type="entry name" value="Ig-like_fold"/>
</dbReference>
<dbReference type="EMBL" id="CP058998">
    <property type="protein sequence ID" value="QLJ52775.1"/>
    <property type="molecule type" value="Genomic_DNA"/>
</dbReference>
<dbReference type="Proteomes" id="UP000510821">
    <property type="component" value="Chromosome"/>
</dbReference>
<proteinExistence type="predicted"/>
<name>A0A7D6BGT2_FERL1</name>
<evidence type="ECO:0000313" key="3">
    <source>
        <dbReference type="Proteomes" id="UP000510821"/>
    </source>
</evidence>
<keyword evidence="1" id="KW-1133">Transmembrane helix</keyword>
<dbReference type="Gene3D" id="2.60.40.10">
    <property type="entry name" value="Immunoglobulins"/>
    <property type="match status" value="1"/>
</dbReference>
<sequence length="589" mass="62962">MKYCPDCGHELPQPNPKHCPECGVAISAAKETPAPAVSKTPKKTGLLGILAYLFLLLILLLVVGLIAYFFMTLPPQPKTLFVGVYMEGPVSGAAVRVYALNNNGTKGELLAGPAYSDENGELELNLSRSSTPLLVESSGGSYYEVVGAGKGGENNSVGLLETDTLQAVAPAGTDALVITPFTSMAAALAMKSMTKGIPAEDAVQFANTVIGQQYNVWSIVGTLPATAYSHDSVSVSTYRQRTYGLLLAGLVQTAHDKKVRSIDFAQGLARDWSDGTLDGAEDGKNINLRDASGNSSALSPSAGLGDLQGGITRYMSSPYHVTYLEQFPIALKQVCADPNFYISTTTLPMWTDGEFGWFSMTAAGGTLPYSWEIKKGSTLPTGFILRADGNLSGTGTLSPGTVESISPPFTVRVSDSSNPQKKCEIELRINIREKPPQLETEAVVCYTDEKCEQSVVSRVTGGLPPYYYAGYYSENGEYPLGLMLWKDGVLRGTPSTAGTYALEVCVIDMIGWEDCKDVTILVEEKTEPVTCTNTCPAGQQQRPAPDCSCYTPTPSCEPGHYSVYCGGRWRCCLNGWVCCGGDCKPSAFC</sequence>
<protein>
    <submittedName>
        <fullName evidence="2">Uncharacterized protein</fullName>
    </submittedName>
</protein>
<accession>A0A7D6BGT2</accession>
<keyword evidence="1" id="KW-0812">Transmembrane</keyword>
<keyword evidence="1" id="KW-0472">Membrane</keyword>